<gene>
    <name evidence="1" type="ORF">DPM13_12425</name>
</gene>
<sequence length="60" mass="6057">MLVLPMTDSRSAIAAAVADLAEPGLSQTDVGRGLVLAMGVAAQESAAACVRAAWSAMARR</sequence>
<name>A0ABN5MA08_9RHOB</name>
<organism evidence="1 2">
    <name type="scientific">Paracoccus mutanolyticus</name>
    <dbReference type="NCBI Taxonomy" id="1499308"/>
    <lineage>
        <taxon>Bacteria</taxon>
        <taxon>Pseudomonadati</taxon>
        <taxon>Pseudomonadota</taxon>
        <taxon>Alphaproteobacteria</taxon>
        <taxon>Rhodobacterales</taxon>
        <taxon>Paracoccaceae</taxon>
        <taxon>Paracoccus</taxon>
    </lineage>
</organism>
<proteinExistence type="predicted"/>
<reference evidence="1 2" key="1">
    <citation type="submission" date="2018-06" db="EMBL/GenBank/DDBJ databases">
        <title>Complete genome sequence of Paracoccus mutanolyticus strain RSP-02 isolated from cellulosic waste.</title>
        <authorList>
            <person name="Amrutha R.N."/>
            <person name="Shrivastav A."/>
            <person name="Buddana S.K."/>
            <person name="Deshpande U."/>
            <person name="Prakasham R.S."/>
        </authorList>
    </citation>
    <scope>NUCLEOTIDE SEQUENCE [LARGE SCALE GENOMIC DNA]</scope>
    <source>
        <strain evidence="1 2">RSP-02</strain>
    </source>
</reference>
<keyword evidence="2" id="KW-1185">Reference proteome</keyword>
<evidence type="ECO:0000313" key="2">
    <source>
        <dbReference type="Proteomes" id="UP000249922"/>
    </source>
</evidence>
<accession>A0ABN5MA08</accession>
<dbReference type="Proteomes" id="UP000249922">
    <property type="component" value="Chromosome"/>
</dbReference>
<evidence type="ECO:0000313" key="1">
    <source>
        <dbReference type="EMBL" id="AWX93621.1"/>
    </source>
</evidence>
<dbReference type="EMBL" id="CP030239">
    <property type="protein sequence ID" value="AWX93621.1"/>
    <property type="molecule type" value="Genomic_DNA"/>
</dbReference>
<protein>
    <submittedName>
        <fullName evidence="1">Uncharacterized protein</fullName>
    </submittedName>
</protein>